<keyword evidence="7 11" id="KW-0238">DNA-binding</keyword>
<dbReference type="InterPro" id="IPR014017">
    <property type="entry name" value="DNA_helicase_UvrD-like_C"/>
</dbReference>
<feature type="domain" description="UvrD-like helicase ATP-binding" evidence="14">
    <location>
        <begin position="32"/>
        <end position="308"/>
    </location>
</feature>
<comment type="similarity">
    <text evidence="1 11">Belongs to the helicase family. UvrD subfamily.</text>
</comment>
<feature type="region of interest" description="Disordered" evidence="13">
    <location>
        <begin position="658"/>
        <end position="677"/>
    </location>
</feature>
<dbReference type="InterPro" id="IPR014016">
    <property type="entry name" value="UvrD-like_ATP-bd"/>
</dbReference>
<feature type="binding site" evidence="12">
    <location>
        <begin position="53"/>
        <end position="60"/>
    </location>
    <ligand>
        <name>ATP</name>
        <dbReference type="ChEBI" id="CHEBI:30616"/>
    </ligand>
</feature>
<comment type="catalytic activity">
    <reaction evidence="9 11">
        <text>Couples ATP hydrolysis with the unwinding of duplex DNA by translocating in the 3'-5' direction.</text>
        <dbReference type="EC" id="5.6.2.4"/>
    </reaction>
</comment>
<dbReference type="RefSeq" id="WP_169064925.1">
    <property type="nucleotide sequence ID" value="NZ_SPMY01000004.1"/>
</dbReference>
<evidence type="ECO:0000256" key="2">
    <source>
        <dbReference type="ARBA" id="ARBA00022705"/>
    </source>
</evidence>
<keyword evidence="5 11" id="KW-0347">Helicase</keyword>
<evidence type="ECO:0000256" key="3">
    <source>
        <dbReference type="ARBA" id="ARBA00022741"/>
    </source>
</evidence>
<comment type="caution">
    <text evidence="16">The sequence shown here is derived from an EMBL/GenBank/DDBJ whole genome shotgun (WGS) entry which is preliminary data.</text>
</comment>
<keyword evidence="4 11" id="KW-0378">Hydrolase</keyword>
<dbReference type="Pfam" id="PF13361">
    <property type="entry name" value="UvrD_C"/>
    <property type="match status" value="1"/>
</dbReference>
<keyword evidence="17" id="KW-1185">Reference proteome</keyword>
<dbReference type="CDD" id="cd17932">
    <property type="entry name" value="DEXQc_UvrD"/>
    <property type="match status" value="1"/>
</dbReference>
<dbReference type="InterPro" id="IPR000212">
    <property type="entry name" value="DNA_helicase_UvrD/REP"/>
</dbReference>
<dbReference type="SUPFAM" id="SSF52540">
    <property type="entry name" value="P-loop containing nucleoside triphosphate hydrolases"/>
    <property type="match status" value="1"/>
</dbReference>
<dbReference type="Gene3D" id="3.40.50.300">
    <property type="entry name" value="P-loop containing nucleotide triphosphate hydrolases"/>
    <property type="match status" value="2"/>
</dbReference>
<reference evidence="16 17" key="1">
    <citation type="submission" date="2019-03" db="EMBL/GenBank/DDBJ databases">
        <title>Metabolic reconstructions from genomes of highly enriched 'Candidatus Accumulibacter' and 'Candidatus Competibacter' bioreactor populations.</title>
        <authorList>
            <person name="Annavajhala M.K."/>
            <person name="Welles L."/>
            <person name="Abbas B."/>
            <person name="Sorokin D."/>
            <person name="Park H."/>
            <person name="Van Loosdrecht M."/>
            <person name="Chandran K."/>
        </authorList>
    </citation>
    <scope>NUCLEOTIDE SEQUENCE [LARGE SCALE GENOMIC DNA]</scope>
    <source>
        <strain evidence="16 17">SBR_S</strain>
    </source>
</reference>
<evidence type="ECO:0000259" key="14">
    <source>
        <dbReference type="PROSITE" id="PS51198"/>
    </source>
</evidence>
<dbReference type="GO" id="GO:0004386">
    <property type="term" value="F:helicase activity"/>
    <property type="evidence" value="ECO:0007669"/>
    <property type="project" value="UniProtKB-KW"/>
</dbReference>
<evidence type="ECO:0000256" key="5">
    <source>
        <dbReference type="ARBA" id="ARBA00022806"/>
    </source>
</evidence>
<evidence type="ECO:0000256" key="12">
    <source>
        <dbReference type="PROSITE-ProRule" id="PRU00560"/>
    </source>
</evidence>
<evidence type="ECO:0000256" key="13">
    <source>
        <dbReference type="SAM" id="MobiDB-lite"/>
    </source>
</evidence>
<dbReference type="PANTHER" id="PTHR11070">
    <property type="entry name" value="UVRD / RECB / PCRA DNA HELICASE FAMILY MEMBER"/>
    <property type="match status" value="1"/>
</dbReference>
<evidence type="ECO:0000256" key="9">
    <source>
        <dbReference type="ARBA" id="ARBA00034617"/>
    </source>
</evidence>
<evidence type="ECO:0000256" key="11">
    <source>
        <dbReference type="HAMAP-Rule" id="MF_01920"/>
    </source>
</evidence>
<keyword evidence="3 11" id="KW-0547">Nucleotide-binding</keyword>
<protein>
    <recommendedName>
        <fullName evidence="11">ATP-dependent DNA helicase Rep</fullName>
        <ecNumber evidence="11">5.6.2.4</ecNumber>
    </recommendedName>
    <alternativeName>
        <fullName evidence="11">DNA 3'-5' helicase Rep</fullName>
    </alternativeName>
</protein>
<name>A0ABX1TSK2_9PROT</name>
<evidence type="ECO:0000259" key="15">
    <source>
        <dbReference type="PROSITE" id="PS51217"/>
    </source>
</evidence>
<dbReference type="InterPro" id="IPR005752">
    <property type="entry name" value="Helicase_Rep"/>
</dbReference>
<evidence type="ECO:0000313" key="16">
    <source>
        <dbReference type="EMBL" id="NMQ26473.1"/>
    </source>
</evidence>
<dbReference type="HAMAP" id="MF_01920">
    <property type="entry name" value="Helicase_Rep"/>
    <property type="match status" value="1"/>
</dbReference>
<organism evidence="16 17">
    <name type="scientific">Candidatus Accumulibacter phosphatis</name>
    <dbReference type="NCBI Taxonomy" id="327160"/>
    <lineage>
        <taxon>Bacteria</taxon>
        <taxon>Pseudomonadati</taxon>
        <taxon>Pseudomonadota</taxon>
        <taxon>Betaproteobacteria</taxon>
        <taxon>Candidatus Accumulibacter</taxon>
    </lineage>
</organism>
<dbReference type="InterPro" id="IPR027417">
    <property type="entry name" value="P-loop_NTPase"/>
</dbReference>
<evidence type="ECO:0000313" key="17">
    <source>
        <dbReference type="Proteomes" id="UP000749010"/>
    </source>
</evidence>
<gene>
    <name evidence="11" type="primary">rep</name>
    <name evidence="16" type="ORF">E4Q23_01080</name>
</gene>
<feature type="compositionally biased region" description="Low complexity" evidence="13">
    <location>
        <begin position="663"/>
        <end position="677"/>
    </location>
</feature>
<feature type="binding site" evidence="11">
    <location>
        <position position="306"/>
    </location>
    <ligand>
        <name>ATP</name>
        <dbReference type="ChEBI" id="CHEBI:30616"/>
    </ligand>
</feature>
<dbReference type="Gene3D" id="1.10.486.10">
    <property type="entry name" value="PCRA, domain 4"/>
    <property type="match status" value="1"/>
</dbReference>
<feature type="domain" description="UvrD-like helicase C-terminal" evidence="15">
    <location>
        <begin position="309"/>
        <end position="584"/>
    </location>
</feature>
<comment type="catalytic activity">
    <reaction evidence="10 11">
        <text>ATP + H2O = ADP + phosphate + H(+)</text>
        <dbReference type="Rhea" id="RHEA:13065"/>
        <dbReference type="ChEBI" id="CHEBI:15377"/>
        <dbReference type="ChEBI" id="CHEBI:15378"/>
        <dbReference type="ChEBI" id="CHEBI:30616"/>
        <dbReference type="ChEBI" id="CHEBI:43474"/>
        <dbReference type="ChEBI" id="CHEBI:456216"/>
        <dbReference type="EC" id="5.6.2.4"/>
    </reaction>
</comment>
<dbReference type="InterPro" id="IPR013986">
    <property type="entry name" value="DExx_box_DNA_helicase_dom_sf"/>
</dbReference>
<evidence type="ECO:0000256" key="8">
    <source>
        <dbReference type="ARBA" id="ARBA00023235"/>
    </source>
</evidence>
<accession>A0ABX1TSK2</accession>
<sequence length="690" mass="76934">MLESRPAFASSAPSVCFFRPFPPRSWLLARCSRSTPPQREAIRYLDGPLLVLAGAGSGKTRVITEKIAYLIESCGFSPSNIAAITFTNKAAKEMQERVSKLLADKPSKGLTISTFHALGVRILREEARTLGYKPNFSILDATDCFGIVSELAASVDKAVIRKLQTLISNWKSTLLSPDQARKDAQNDTELLAANAFASYSATLQAYQAVDFDDLIALPVALFEKHPEVREKWQNRLRYLLIDEYQDTNTSQYQLLKLLAGPRAAFTAVGDDDQAIYGWRGADIENLRGLPRDYPKLKLIKLEQNYRSTVRILKAANALIAHNEKLFDKKLWSDLGHGDPITVSVCQDNEKEAEAVVMKLQAHRFEHRGAFKDYAILYRGNFQARALEQFLRNQRIPYLLSGGQSFFDKSEIKDLVAYLRLLANEDDDPAFIRAVSTPRRGVGTSTLQVLGGYAGERHLSLFAAAFEEGFAQRVQPRQLAPLLGFCEFINRLQARAGSDPAAQLLSELLNAIAYEDWLTEHDEKRAAQTKWGNVQEFCAWLGKKGQEEGKTLIDLTQTIALINLLDKNEGDVDAVQLSTLHAAKGLEFKHVFLIGIEEGILPHREAQADGRIEEERRLMYVGITRAQRSLHLSYCERRKQGRESIPCEPSRFVAEMGDDLRVSGGKSAAPPDKAASSDRLAAMKAMLGKAK</sequence>
<dbReference type="PROSITE" id="PS51198">
    <property type="entry name" value="UVRD_HELICASE_ATP_BIND"/>
    <property type="match status" value="1"/>
</dbReference>
<comment type="function">
    <text evidence="11">Rep helicase is a single-stranded DNA-dependent ATPase involved in DNA replication; it can initiate unwinding at a nick in the DNA. It binds to the single-stranded DNA and acts in a progressive fashion along the DNA in the 3' to 5' direction.</text>
</comment>
<dbReference type="EMBL" id="SPMY01000004">
    <property type="protein sequence ID" value="NMQ26473.1"/>
    <property type="molecule type" value="Genomic_DNA"/>
</dbReference>
<dbReference type="Pfam" id="PF00580">
    <property type="entry name" value="UvrD-helicase"/>
    <property type="match status" value="1"/>
</dbReference>
<keyword evidence="6 11" id="KW-0067">ATP-binding</keyword>
<dbReference type="Proteomes" id="UP000749010">
    <property type="component" value="Unassembled WGS sequence"/>
</dbReference>
<dbReference type="CDD" id="cd18807">
    <property type="entry name" value="SF1_C_UvrD"/>
    <property type="match status" value="1"/>
</dbReference>
<proteinExistence type="inferred from homology"/>
<evidence type="ECO:0000256" key="1">
    <source>
        <dbReference type="ARBA" id="ARBA00009922"/>
    </source>
</evidence>
<dbReference type="Gene3D" id="1.10.10.160">
    <property type="match status" value="1"/>
</dbReference>
<dbReference type="EC" id="5.6.2.4" evidence="11"/>
<keyword evidence="8 11" id="KW-0413">Isomerase</keyword>
<evidence type="ECO:0000256" key="10">
    <source>
        <dbReference type="ARBA" id="ARBA00048988"/>
    </source>
</evidence>
<comment type="subunit">
    <text evidence="11">Homodimer.</text>
</comment>
<dbReference type="PROSITE" id="PS51217">
    <property type="entry name" value="UVRD_HELICASE_CTER"/>
    <property type="match status" value="1"/>
</dbReference>
<keyword evidence="2 11" id="KW-0235">DNA replication</keyword>
<dbReference type="PANTHER" id="PTHR11070:SF64">
    <property type="entry name" value="ATP-DEPENDENT DNA HELICASE REP"/>
    <property type="match status" value="1"/>
</dbReference>
<evidence type="ECO:0000256" key="6">
    <source>
        <dbReference type="ARBA" id="ARBA00022840"/>
    </source>
</evidence>
<evidence type="ECO:0000256" key="7">
    <source>
        <dbReference type="ARBA" id="ARBA00023125"/>
    </source>
</evidence>
<evidence type="ECO:0000256" key="4">
    <source>
        <dbReference type="ARBA" id="ARBA00022801"/>
    </source>
</evidence>